<organism evidence="1 2">
    <name type="scientific">Russula earlei</name>
    <dbReference type="NCBI Taxonomy" id="71964"/>
    <lineage>
        <taxon>Eukaryota</taxon>
        <taxon>Fungi</taxon>
        <taxon>Dikarya</taxon>
        <taxon>Basidiomycota</taxon>
        <taxon>Agaricomycotina</taxon>
        <taxon>Agaricomycetes</taxon>
        <taxon>Russulales</taxon>
        <taxon>Russulaceae</taxon>
        <taxon>Russula</taxon>
    </lineage>
</organism>
<dbReference type="EMBL" id="JAGFNK010000071">
    <property type="protein sequence ID" value="KAI9509132.1"/>
    <property type="molecule type" value="Genomic_DNA"/>
</dbReference>
<protein>
    <submittedName>
        <fullName evidence="1">D-lactaldehyde dehydrogenase</fullName>
    </submittedName>
</protein>
<evidence type="ECO:0000313" key="2">
    <source>
        <dbReference type="Proteomes" id="UP001207468"/>
    </source>
</evidence>
<evidence type="ECO:0000313" key="1">
    <source>
        <dbReference type="EMBL" id="KAI9509132.1"/>
    </source>
</evidence>
<name>A0ACC0UE83_9AGAM</name>
<sequence length="346" mass="37302">MVAVSPPAKVLITGANGYLATWVVKMYLDAGYSVRGTVRSQSKSAFSKEKFAHYGDRLELVTVKDITKDGAFDEVIGGVDVIVHMASPFHFKAATPDELITPAVRGTTSILSTALKQGSTLKRFILTSSAVAILEFPWRQRVFTEENWNSAALEAVKTKGPAAGPLNIYLASKTLAERAAWEFVDVHKSEISWDLVVLNPPYIFGPSLSAAPTVDDINTSQREVYDTLVGVRTGKQLQTQAHWVHVTVAAEAHVRAAHAVGAGGQRIIVRSASMYYQEILDAAAELGIPNVPRGEPGSMKDVPYGSVLESTKAEELLGLTQVTPLKDVVAESVEDFKARGYAGFAA</sequence>
<accession>A0ACC0UE83</accession>
<comment type="caution">
    <text evidence="1">The sequence shown here is derived from an EMBL/GenBank/DDBJ whole genome shotgun (WGS) entry which is preliminary data.</text>
</comment>
<keyword evidence="2" id="KW-1185">Reference proteome</keyword>
<reference evidence="1" key="1">
    <citation type="submission" date="2021-03" db="EMBL/GenBank/DDBJ databases">
        <title>Evolutionary priming and transition to the ectomycorrhizal habit in an iconic lineage of mushroom-forming fungi: is preadaptation a requirement?</title>
        <authorList>
            <consortium name="DOE Joint Genome Institute"/>
            <person name="Looney B.P."/>
            <person name="Miyauchi S."/>
            <person name="Morin E."/>
            <person name="Drula E."/>
            <person name="Courty P.E."/>
            <person name="Chicoki N."/>
            <person name="Fauchery L."/>
            <person name="Kohler A."/>
            <person name="Kuo A."/>
            <person name="LaButti K."/>
            <person name="Pangilinan J."/>
            <person name="Lipzen A."/>
            <person name="Riley R."/>
            <person name="Andreopoulos W."/>
            <person name="He G."/>
            <person name="Johnson J."/>
            <person name="Barry K.W."/>
            <person name="Grigoriev I.V."/>
            <person name="Nagy L."/>
            <person name="Hibbett D."/>
            <person name="Henrissat B."/>
            <person name="Matheny P.B."/>
            <person name="Labbe J."/>
            <person name="Martin A.F."/>
        </authorList>
    </citation>
    <scope>NUCLEOTIDE SEQUENCE</scope>
    <source>
        <strain evidence="1">BPL698</strain>
    </source>
</reference>
<dbReference type="Proteomes" id="UP001207468">
    <property type="component" value="Unassembled WGS sequence"/>
</dbReference>
<proteinExistence type="predicted"/>
<gene>
    <name evidence="1" type="ORF">F5148DRAFT_801707</name>
</gene>